<evidence type="ECO:0000313" key="2">
    <source>
        <dbReference type="Proteomes" id="UP001307705"/>
    </source>
</evidence>
<evidence type="ECO:0008006" key="3">
    <source>
        <dbReference type="Google" id="ProtNLM"/>
    </source>
</evidence>
<accession>A0ABQ6Q091</accession>
<gene>
    <name evidence="1" type="ORF">Ataiwa_18660</name>
</gene>
<reference evidence="1 2" key="1">
    <citation type="submission" date="2023-08" db="EMBL/GenBank/DDBJ databases">
        <title>Draft genome sequence of Algoriphagus taiwanensis.</title>
        <authorList>
            <person name="Takatani N."/>
            <person name="Hosokawa M."/>
            <person name="Sawabe T."/>
        </authorList>
    </citation>
    <scope>NUCLEOTIDE SEQUENCE [LARGE SCALE GENOMIC DNA]</scope>
    <source>
        <strain evidence="1 2">JCM 19755</strain>
    </source>
</reference>
<proteinExistence type="predicted"/>
<dbReference type="Proteomes" id="UP001307705">
    <property type="component" value="Unassembled WGS sequence"/>
</dbReference>
<evidence type="ECO:0000313" key="1">
    <source>
        <dbReference type="EMBL" id="GMQ33594.1"/>
    </source>
</evidence>
<keyword evidence="2" id="KW-1185">Reference proteome</keyword>
<name>A0ABQ6Q091_9BACT</name>
<protein>
    <recommendedName>
        <fullName evidence="3">Acyl carrier protein</fullName>
    </recommendedName>
</protein>
<comment type="caution">
    <text evidence="1">The sequence shown here is derived from an EMBL/GenBank/DDBJ whole genome shotgun (WGS) entry which is preliminary data.</text>
</comment>
<dbReference type="EMBL" id="BTPE01000005">
    <property type="protein sequence ID" value="GMQ33594.1"/>
    <property type="molecule type" value="Genomic_DNA"/>
</dbReference>
<organism evidence="1 2">
    <name type="scientific">Algoriphagus taiwanensis</name>
    <dbReference type="NCBI Taxonomy" id="1445656"/>
    <lineage>
        <taxon>Bacteria</taxon>
        <taxon>Pseudomonadati</taxon>
        <taxon>Bacteroidota</taxon>
        <taxon>Cytophagia</taxon>
        <taxon>Cytophagales</taxon>
        <taxon>Cyclobacteriaceae</taxon>
        <taxon>Algoriphagus</taxon>
    </lineage>
</organism>
<sequence length="95" mass="11001">MVSVFKEFGISLIGPKKSRIFYSEIDVDRFYVEGVLFELETRLGIVLDERESKDLQSPLDIILCFKNKLENLNAAGKRLDLKHSELDYSRFQVSV</sequence>